<keyword evidence="5 7" id="KW-0472">Membrane</keyword>
<evidence type="ECO:0000256" key="8">
    <source>
        <dbReference type="SAM" id="SignalP"/>
    </source>
</evidence>
<evidence type="ECO:0000256" key="4">
    <source>
        <dbReference type="ARBA" id="ARBA00022692"/>
    </source>
</evidence>
<dbReference type="SUPFAM" id="SSF56935">
    <property type="entry name" value="Porins"/>
    <property type="match status" value="1"/>
</dbReference>
<dbReference type="InterPro" id="IPR037066">
    <property type="entry name" value="Plug_dom_sf"/>
</dbReference>
<evidence type="ECO:0000256" key="5">
    <source>
        <dbReference type="ARBA" id="ARBA00023136"/>
    </source>
</evidence>
<dbReference type="NCBIfam" id="TIGR04057">
    <property type="entry name" value="SusC_RagA_signa"/>
    <property type="match status" value="1"/>
</dbReference>
<dbReference type="Pfam" id="PF07715">
    <property type="entry name" value="Plug"/>
    <property type="match status" value="1"/>
</dbReference>
<reference evidence="11" key="1">
    <citation type="submission" date="2015-01" db="EMBL/GenBank/DDBJ databases">
        <title>Flavisolibacter sp./LCS9/ whole genome sequencing.</title>
        <authorList>
            <person name="Kim M.K."/>
            <person name="Srinivasan S."/>
            <person name="Lee J.-J."/>
        </authorList>
    </citation>
    <scope>NUCLEOTIDE SEQUENCE [LARGE SCALE GENOMIC DNA]</scope>
    <source>
        <strain evidence="11">LCS9</strain>
    </source>
</reference>
<dbReference type="PROSITE" id="PS52016">
    <property type="entry name" value="TONB_DEPENDENT_REC_3"/>
    <property type="match status" value="1"/>
</dbReference>
<dbReference type="EMBL" id="CP011390">
    <property type="protein sequence ID" value="ANE53187.1"/>
    <property type="molecule type" value="Genomic_DNA"/>
</dbReference>
<evidence type="ECO:0000256" key="3">
    <source>
        <dbReference type="ARBA" id="ARBA00022452"/>
    </source>
</evidence>
<reference evidence="10 11" key="2">
    <citation type="journal article" date="2016" name="Int. J. Syst. Evol. Microbiol.">
        <title>Flavisolibacter tropicus sp. nov., isolated from tropical soil.</title>
        <authorList>
            <person name="Lee J.J."/>
            <person name="Kang M.S."/>
            <person name="Kim G.S."/>
            <person name="Lee C.S."/>
            <person name="Lim S."/>
            <person name="Lee J."/>
            <person name="Roh S.H."/>
            <person name="Kang H."/>
            <person name="Ha J.M."/>
            <person name="Bae S."/>
            <person name="Jung H.Y."/>
            <person name="Kim M.K."/>
        </authorList>
    </citation>
    <scope>NUCLEOTIDE SEQUENCE [LARGE SCALE GENOMIC DNA]</scope>
    <source>
        <strain evidence="10 11">LCS9</strain>
    </source>
</reference>
<evidence type="ECO:0000256" key="6">
    <source>
        <dbReference type="ARBA" id="ARBA00023237"/>
    </source>
</evidence>
<keyword evidence="4 7" id="KW-0812">Transmembrane</keyword>
<dbReference type="STRING" id="1492898.SY85_24700"/>
<dbReference type="KEGG" id="fla:SY85_24700"/>
<dbReference type="Gene3D" id="2.40.170.20">
    <property type="entry name" value="TonB-dependent receptor, beta-barrel domain"/>
    <property type="match status" value="1"/>
</dbReference>
<dbReference type="InterPro" id="IPR012910">
    <property type="entry name" value="Plug_dom"/>
</dbReference>
<evidence type="ECO:0000313" key="10">
    <source>
        <dbReference type="EMBL" id="ANE53187.1"/>
    </source>
</evidence>
<dbReference type="NCBIfam" id="TIGR04056">
    <property type="entry name" value="OMP_RagA_SusC"/>
    <property type="match status" value="1"/>
</dbReference>
<dbReference type="InterPro" id="IPR039426">
    <property type="entry name" value="TonB-dep_rcpt-like"/>
</dbReference>
<evidence type="ECO:0000256" key="7">
    <source>
        <dbReference type="PROSITE-ProRule" id="PRU01360"/>
    </source>
</evidence>
<gene>
    <name evidence="10" type="ORF">SY85_24700</name>
</gene>
<feature type="chain" id="PRO_5008001586" description="TonB-dependent receptor plug domain-containing protein" evidence="8">
    <location>
        <begin position="25"/>
        <end position="1048"/>
    </location>
</feature>
<feature type="signal peptide" evidence="8">
    <location>
        <begin position="1"/>
        <end position="24"/>
    </location>
</feature>
<keyword evidence="6 7" id="KW-0998">Cell outer membrane</keyword>
<dbReference type="PATRIC" id="fig|1492898.3.peg.5365"/>
<sequence length="1048" mass="116032">MRSVLSGSTAALCLFLCTAQSSSAQKLPSSGQPSNVSAVSIQKLKLTIRDLEDGALLDSVSVVVGSKKGYTNDKGYIELDSVRTYNSVSIYKTGYYPIVKKLKTEMQVFLLKKEKASGVAIINNGLFERPAEHTSGSTVVVSGNELRKVNALDFSEALRFYAPSFVVTRDNNNGNDPNASPDIKIRGSYSFPASAAVAGSATTENIGVQVNPSSGDFMANTIANPNQPLFFVNGVQVALRSALDIDINRIEKITLLKDAAATTVYGIRGGNGVVLIETVRPAEGKMRVSYNGQVQVTDADLSSYNLMTAQEKLAFEEQNGLYAANPELYKARQNQVLNKGVQTDWLRLPLRQGIGSKHALALDGGSDEMRYGLDFSYNDVEGAMKGSYRKTSSFGSFFSTRIKNVFLNNYLTFNKVNGANSPYGSFQNYAMQNAYWNPYDSITGKMTKLMEDAGGGKVYNPAYNGTLSTKDATDYTRIANTTDWVWHMGRGFKMNGKVGYSRQADQIDFFLPPGHTEYADYSPEQFFSRGEYFQVNNTFINIEAALGLNYQKKFGQHQLYVSTGATGQQTNSESEEIYVRGFTSDKLTDIAFGNSYANARPTSGKINTKLLSGFGNMAYSYDNRYQVEVSGNADASSQFGSDQLIAPHWSAAASWNLHQEHFFRSNKVLDLLKLRASVGTTGTNAFLSYLGQTSYNYYTDRQYIPTNGGFGTRGIGLGAYLTGFANENLKAPQTFKQNIGLDAVLLQKRLSIRFDAYRQKTTDLILPVYSPAYTGFQDFGYYENAGIIENKGFEFQVNYSIIRNAKKSIYWNLIFNGIHNEDLVLETNEYLDRLNAENDLSLDQTRPQQRYVVGKPLSGIWAVRSIGIKQAGQEVFKNLGDTYSTTWNAANKLMEGDRTPHLQGTLGTSLSIKNLSAGIYFTYQLDVEGYNQTLADKVENANLFYNVDKRAAANRWTPAGGEALYKPVMGATPTYATTRFIERNDQINCSTVSLAYTLPQSFSARIKAQNLKVGLMGNNLFGWYAMKAERGIYSPFQRQYTFSINTTF</sequence>
<dbReference type="Proteomes" id="UP000077177">
    <property type="component" value="Chromosome"/>
</dbReference>
<dbReference type="GO" id="GO:0009279">
    <property type="term" value="C:cell outer membrane"/>
    <property type="evidence" value="ECO:0007669"/>
    <property type="project" value="UniProtKB-SubCell"/>
</dbReference>
<proteinExistence type="inferred from homology"/>
<accession>A0A172U2I0</accession>
<protein>
    <recommendedName>
        <fullName evidence="9">TonB-dependent receptor plug domain-containing protein</fullName>
    </recommendedName>
</protein>
<evidence type="ECO:0000313" key="11">
    <source>
        <dbReference type="Proteomes" id="UP000077177"/>
    </source>
</evidence>
<feature type="domain" description="TonB-dependent receptor plug" evidence="9">
    <location>
        <begin position="132"/>
        <end position="273"/>
    </location>
</feature>
<evidence type="ECO:0000259" key="9">
    <source>
        <dbReference type="Pfam" id="PF07715"/>
    </source>
</evidence>
<evidence type="ECO:0000256" key="2">
    <source>
        <dbReference type="ARBA" id="ARBA00022448"/>
    </source>
</evidence>
<comment type="subcellular location">
    <subcellularLocation>
        <location evidence="1 7">Cell outer membrane</location>
        <topology evidence="1 7">Multi-pass membrane protein</topology>
    </subcellularLocation>
</comment>
<dbReference type="InterPro" id="IPR023997">
    <property type="entry name" value="TonB-dep_OMP_SusC/RagA_CS"/>
</dbReference>
<evidence type="ECO:0000256" key="1">
    <source>
        <dbReference type="ARBA" id="ARBA00004571"/>
    </source>
</evidence>
<dbReference type="Gene3D" id="2.170.130.10">
    <property type="entry name" value="TonB-dependent receptor, plug domain"/>
    <property type="match status" value="1"/>
</dbReference>
<dbReference type="OrthoDB" id="1094723at2"/>
<comment type="similarity">
    <text evidence="7">Belongs to the TonB-dependent receptor family.</text>
</comment>
<dbReference type="InterPro" id="IPR023996">
    <property type="entry name" value="TonB-dep_OMP_SusC/RagA"/>
</dbReference>
<dbReference type="RefSeq" id="WP_066409044.1">
    <property type="nucleotide sequence ID" value="NZ_CP011390.1"/>
</dbReference>
<organism evidence="10 11">
    <name type="scientific">Flavisolibacter tropicus</name>
    <dbReference type="NCBI Taxonomy" id="1492898"/>
    <lineage>
        <taxon>Bacteria</taxon>
        <taxon>Pseudomonadati</taxon>
        <taxon>Bacteroidota</taxon>
        <taxon>Chitinophagia</taxon>
        <taxon>Chitinophagales</taxon>
        <taxon>Chitinophagaceae</taxon>
        <taxon>Flavisolibacter</taxon>
    </lineage>
</organism>
<keyword evidence="2 7" id="KW-0813">Transport</keyword>
<keyword evidence="3 7" id="KW-1134">Transmembrane beta strand</keyword>
<name>A0A172U2I0_9BACT</name>
<dbReference type="InterPro" id="IPR036942">
    <property type="entry name" value="Beta-barrel_TonB_sf"/>
</dbReference>
<keyword evidence="11" id="KW-1185">Reference proteome</keyword>
<dbReference type="AlphaFoldDB" id="A0A172U2I0"/>
<keyword evidence="8" id="KW-0732">Signal</keyword>